<accession>A0AAE8N492</accession>
<organism evidence="3 4">
    <name type="scientific">Cephalotrichum gorgonifer</name>
    <dbReference type="NCBI Taxonomy" id="2041049"/>
    <lineage>
        <taxon>Eukaryota</taxon>
        <taxon>Fungi</taxon>
        <taxon>Dikarya</taxon>
        <taxon>Ascomycota</taxon>
        <taxon>Pezizomycotina</taxon>
        <taxon>Sordariomycetes</taxon>
        <taxon>Hypocreomycetidae</taxon>
        <taxon>Microascales</taxon>
        <taxon>Microascaceae</taxon>
        <taxon>Cephalotrichum</taxon>
    </lineage>
</organism>
<dbReference type="EMBL" id="ONZQ02000010">
    <property type="protein sequence ID" value="SPO04587.1"/>
    <property type="molecule type" value="Genomic_DNA"/>
</dbReference>
<reference evidence="3" key="1">
    <citation type="submission" date="2018-03" db="EMBL/GenBank/DDBJ databases">
        <authorList>
            <person name="Guldener U."/>
        </authorList>
    </citation>
    <scope>NUCLEOTIDE SEQUENCE</scope>
</reference>
<evidence type="ECO:0000256" key="1">
    <source>
        <dbReference type="SAM" id="Coils"/>
    </source>
</evidence>
<dbReference type="AlphaFoldDB" id="A0AAE8N492"/>
<feature type="region of interest" description="Disordered" evidence="2">
    <location>
        <begin position="346"/>
        <end position="399"/>
    </location>
</feature>
<sequence length="529" mass="58657">MDVDALDRILKERGIDVSRSQLSGALRDASFSAWAKLHLTPATMLTQDELSTFTALSSTGAIKRLKAGLRDQDLPLPRSQQELQSAIRELNRSAAAISKQTETLRQQQEALARFARARIGDEERRSELEATRMHRTAVETREVKASVEDLSRSLDVKLSELEQQSQAADDELRRGVDELLHSDDKLLASLEKLGAGFNLTDRRDDDLVDGVRETCMKLIKCTVEMTRCRLDRTYLEALNNAVISDPKHSDTTDPAEVSALREEVDSLYAEILPVVQMSVENQYLQPAVRKVTNKNARALEHSSVAVDYVNDCLDYLQSHTTALLSRLETLHSHQSATSTIAAAARAELSKPVTKPRPRRPSNPNRSPVRRRKSKDAISPARQRAPSLRRRRSSSIPPDEPALESLLRALSLSGSLPEGGRERVAALEEMLAEKEAKARGVAAGAQGSFEEAVRMHLHDAQRAVGLLWGCVLADSPYGEVRLVDEEVEGSIGVMEREAEAVRGRLGEVEPRGARVRGEKRAELLRRWGGE</sequence>
<gene>
    <name evidence="3" type="ORF">DNG_07272</name>
</gene>
<name>A0AAE8N492_9PEZI</name>
<protein>
    <submittedName>
        <fullName evidence="3">Uncharacterized protein</fullName>
    </submittedName>
</protein>
<evidence type="ECO:0000313" key="4">
    <source>
        <dbReference type="Proteomes" id="UP001187682"/>
    </source>
</evidence>
<proteinExistence type="predicted"/>
<comment type="caution">
    <text evidence="3">The sequence shown here is derived from an EMBL/GenBank/DDBJ whole genome shotgun (WGS) entry which is preliminary data.</text>
</comment>
<keyword evidence="1" id="KW-0175">Coiled coil</keyword>
<dbReference type="Proteomes" id="UP001187682">
    <property type="component" value="Unassembled WGS sequence"/>
</dbReference>
<keyword evidence="4" id="KW-1185">Reference proteome</keyword>
<feature type="coiled-coil region" evidence="1">
    <location>
        <begin position="80"/>
        <end position="107"/>
    </location>
</feature>
<feature type="coiled-coil region" evidence="1">
    <location>
        <begin position="144"/>
        <end position="178"/>
    </location>
</feature>
<evidence type="ECO:0000256" key="2">
    <source>
        <dbReference type="SAM" id="MobiDB-lite"/>
    </source>
</evidence>
<evidence type="ECO:0000313" key="3">
    <source>
        <dbReference type="EMBL" id="SPO04587.1"/>
    </source>
</evidence>